<reference evidence="1 2" key="1">
    <citation type="journal article" date="2016" name="Genome Announc.">
        <title>Draft Whole-Genome Sequence of Trichoderma gamsii T6085, a Promising Biocontrol Agent of Fusarium Head Blight on Wheat.</title>
        <authorList>
            <person name="Baroncelli R."/>
            <person name="Zapparata A."/>
            <person name="Piaggeschi G."/>
            <person name="Sarrocco S."/>
            <person name="Vannacci G."/>
        </authorList>
    </citation>
    <scope>NUCLEOTIDE SEQUENCE [LARGE SCALE GENOMIC DNA]</scope>
    <source>
        <strain evidence="1 2">T6085</strain>
    </source>
</reference>
<comment type="caution">
    <text evidence="1">The sequence shown here is derived from an EMBL/GenBank/DDBJ whole genome shotgun (WGS) entry which is preliminary data.</text>
</comment>
<proteinExistence type="predicted"/>
<protein>
    <submittedName>
        <fullName evidence="1">Uncharacterized protein</fullName>
    </submittedName>
</protein>
<gene>
    <name evidence="1" type="ORF">TGAM01_v205263</name>
</gene>
<accession>A0A2P4ZNI8</accession>
<dbReference type="AlphaFoldDB" id="A0A2P4ZNI8"/>
<dbReference type="RefSeq" id="XP_024405643.1">
    <property type="nucleotide sequence ID" value="XM_024549610.1"/>
</dbReference>
<dbReference type="Proteomes" id="UP000054821">
    <property type="component" value="Unassembled WGS sequence"/>
</dbReference>
<evidence type="ECO:0000313" key="1">
    <source>
        <dbReference type="EMBL" id="PON25826.1"/>
    </source>
</evidence>
<evidence type="ECO:0000313" key="2">
    <source>
        <dbReference type="Proteomes" id="UP000054821"/>
    </source>
</evidence>
<organism evidence="1 2">
    <name type="scientific">Trichoderma gamsii</name>
    <dbReference type="NCBI Taxonomy" id="398673"/>
    <lineage>
        <taxon>Eukaryota</taxon>
        <taxon>Fungi</taxon>
        <taxon>Dikarya</taxon>
        <taxon>Ascomycota</taxon>
        <taxon>Pezizomycotina</taxon>
        <taxon>Sordariomycetes</taxon>
        <taxon>Hypocreomycetidae</taxon>
        <taxon>Hypocreales</taxon>
        <taxon>Hypocreaceae</taxon>
        <taxon>Trichoderma</taxon>
    </lineage>
</organism>
<keyword evidence="2" id="KW-1185">Reference proteome</keyword>
<dbReference type="GeneID" id="36347577"/>
<name>A0A2P4ZNI8_9HYPO</name>
<dbReference type="EMBL" id="JPDN02000016">
    <property type="protein sequence ID" value="PON25826.1"/>
    <property type="molecule type" value="Genomic_DNA"/>
</dbReference>
<sequence length="104" mass="11366">METIQGCVSARGVKSLSVGHASPGSSLKDSKSSSPPIPYLQGNFRLQGDITAFALPSFLLRVTETRHIEWVTVHLGDATLMEMVSSLRRYFCPTRQYPLGAQIA</sequence>